<protein>
    <recommendedName>
        <fullName evidence="1">DUF6438 domain-containing protein</fullName>
    </recommendedName>
</protein>
<evidence type="ECO:0000259" key="1">
    <source>
        <dbReference type="Pfam" id="PF20033"/>
    </source>
</evidence>
<gene>
    <name evidence="2" type="ORF">CYL18_04505</name>
</gene>
<keyword evidence="3" id="KW-1185">Reference proteome</keyword>
<sequence length="202" mass="23274">MFKEISISRTSCKGSSPVYQSTIHSDGKVFWNGEKNVSFLGAHVYTISSQRLKKLEDLLLSFDYKNFIYHSSREIIPDSPTCVTRVVFKHGETKTVVHDMGDVDGVIENKNHTLKQLGKFERDIEQIAGLKNLIKQPLYLYHFKNKHAENQEYVISSPSQEEAFQMMDASHLQCKNWQIEKLGRDSTDKLLPYIVMRKGDES</sequence>
<dbReference type="AlphaFoldDB" id="A0A2S7N523"/>
<organism evidence="2 3">
    <name type="scientific">Pradoshia eiseniae</name>
    <dbReference type="NCBI Taxonomy" id="2064768"/>
    <lineage>
        <taxon>Bacteria</taxon>
        <taxon>Bacillati</taxon>
        <taxon>Bacillota</taxon>
        <taxon>Bacilli</taxon>
        <taxon>Bacillales</taxon>
        <taxon>Bacillaceae</taxon>
        <taxon>Pradoshia</taxon>
    </lineage>
</organism>
<evidence type="ECO:0000313" key="3">
    <source>
        <dbReference type="Proteomes" id="UP000239663"/>
    </source>
</evidence>
<dbReference type="Pfam" id="PF20033">
    <property type="entry name" value="DUF6438"/>
    <property type="match status" value="1"/>
</dbReference>
<dbReference type="InterPro" id="IPR045497">
    <property type="entry name" value="DUF6438"/>
</dbReference>
<dbReference type="EMBL" id="PKOZ01000001">
    <property type="protein sequence ID" value="PQD97139.1"/>
    <property type="molecule type" value="Genomic_DNA"/>
</dbReference>
<evidence type="ECO:0000313" key="2">
    <source>
        <dbReference type="EMBL" id="PQD97139.1"/>
    </source>
</evidence>
<dbReference type="RefSeq" id="WP_104848234.1">
    <property type="nucleotide sequence ID" value="NZ_PKOZ01000001.1"/>
</dbReference>
<name>A0A2S7N523_9BACI</name>
<proteinExistence type="predicted"/>
<dbReference type="Proteomes" id="UP000239663">
    <property type="component" value="Unassembled WGS sequence"/>
</dbReference>
<feature type="domain" description="DUF6438" evidence="1">
    <location>
        <begin position="4"/>
        <end position="103"/>
    </location>
</feature>
<dbReference type="OrthoDB" id="7172369at2"/>
<reference evidence="2 3" key="1">
    <citation type="submission" date="2017-12" db="EMBL/GenBank/DDBJ databases">
        <title>Taxonomic description and draft genome of Pradoshia cofamensis Gen. nov., sp. nov., a thermotolerant bacillale isolated from anterior gut of earthworm Eisenia fetida.</title>
        <authorList>
            <person name="Saha T."/>
            <person name="Chakraborty R."/>
        </authorList>
    </citation>
    <scope>NUCLEOTIDE SEQUENCE [LARGE SCALE GENOMIC DNA]</scope>
    <source>
        <strain evidence="2 3">EAG3</strain>
    </source>
</reference>
<comment type="caution">
    <text evidence="2">The sequence shown here is derived from an EMBL/GenBank/DDBJ whole genome shotgun (WGS) entry which is preliminary data.</text>
</comment>
<accession>A0A2S7N523</accession>